<dbReference type="Pfam" id="PF21948">
    <property type="entry name" value="LplA-B_cat"/>
    <property type="match status" value="1"/>
</dbReference>
<evidence type="ECO:0000313" key="8">
    <source>
        <dbReference type="EMBL" id="TQD79952.1"/>
    </source>
</evidence>
<evidence type="ECO:0000259" key="7">
    <source>
        <dbReference type="PROSITE" id="PS50066"/>
    </source>
</evidence>
<dbReference type="InterPro" id="IPR004143">
    <property type="entry name" value="BPL_LPL_catalytic"/>
</dbReference>
<dbReference type="InterPro" id="IPR053264">
    <property type="entry name" value="Lipoate-ligase_2_inactive"/>
</dbReference>
<keyword evidence="4" id="KW-0804">Transcription</keyword>
<evidence type="ECO:0000313" key="9">
    <source>
        <dbReference type="Proteomes" id="UP000315295"/>
    </source>
</evidence>
<evidence type="ECO:0000256" key="4">
    <source>
        <dbReference type="ARBA" id="ARBA00023163"/>
    </source>
</evidence>
<evidence type="ECO:0000256" key="5">
    <source>
        <dbReference type="ARBA" id="ARBA00023242"/>
    </source>
</evidence>
<dbReference type="CDD" id="cd16443">
    <property type="entry name" value="LplA"/>
    <property type="match status" value="1"/>
</dbReference>
<dbReference type="PRINTS" id="PR00404">
    <property type="entry name" value="MADSDOMAIN"/>
</dbReference>
<name>A0A540L110_MALBA</name>
<keyword evidence="2" id="KW-0805">Transcription regulation</keyword>
<proteinExistence type="predicted"/>
<keyword evidence="9" id="KW-1185">Reference proteome</keyword>
<evidence type="ECO:0000256" key="6">
    <source>
        <dbReference type="SAM" id="MobiDB-lite"/>
    </source>
</evidence>
<dbReference type="Proteomes" id="UP000315295">
    <property type="component" value="Unassembled WGS sequence"/>
</dbReference>
<protein>
    <recommendedName>
        <fullName evidence="7">MADS-box domain-containing protein</fullName>
    </recommendedName>
</protein>
<accession>A0A540L110</accession>
<feature type="region of interest" description="Disordered" evidence="6">
    <location>
        <begin position="1"/>
        <end position="32"/>
    </location>
</feature>
<dbReference type="SUPFAM" id="SSF55681">
    <property type="entry name" value="Class II aaRS and biotin synthetases"/>
    <property type="match status" value="1"/>
</dbReference>
<dbReference type="EMBL" id="VIEB01000831">
    <property type="protein sequence ID" value="TQD79952.1"/>
    <property type="molecule type" value="Genomic_DNA"/>
</dbReference>
<dbReference type="Gene3D" id="3.40.1810.10">
    <property type="entry name" value="Transcription factor, MADS-box"/>
    <property type="match status" value="1"/>
</dbReference>
<dbReference type="AlphaFoldDB" id="A0A540L110"/>
<dbReference type="PROSITE" id="PS50066">
    <property type="entry name" value="MADS_BOX_2"/>
    <property type="match status" value="1"/>
</dbReference>
<dbReference type="STRING" id="106549.A0A540L110"/>
<feature type="domain" description="MADS-box" evidence="7">
    <location>
        <begin position="410"/>
        <end position="470"/>
    </location>
</feature>
<dbReference type="GO" id="GO:0003677">
    <property type="term" value="F:DNA binding"/>
    <property type="evidence" value="ECO:0007669"/>
    <property type="project" value="UniProtKB-KW"/>
</dbReference>
<dbReference type="Pfam" id="PF00319">
    <property type="entry name" value="SRF-TF"/>
    <property type="match status" value="1"/>
</dbReference>
<feature type="compositionally biased region" description="Basic residues" evidence="6">
    <location>
        <begin position="1"/>
        <end position="12"/>
    </location>
</feature>
<dbReference type="InterPro" id="IPR036879">
    <property type="entry name" value="TF_MADSbox_sf"/>
</dbReference>
<evidence type="ECO:0000256" key="3">
    <source>
        <dbReference type="ARBA" id="ARBA00023125"/>
    </source>
</evidence>
<comment type="subcellular location">
    <subcellularLocation>
        <location evidence="1">Nucleus</location>
    </subcellularLocation>
</comment>
<dbReference type="GO" id="GO:0005634">
    <property type="term" value="C:nucleus"/>
    <property type="evidence" value="ECO:0007669"/>
    <property type="project" value="UniProtKB-SubCell"/>
</dbReference>
<dbReference type="GO" id="GO:0046983">
    <property type="term" value="F:protein dimerization activity"/>
    <property type="evidence" value="ECO:0007669"/>
    <property type="project" value="InterPro"/>
</dbReference>
<dbReference type="Gene3D" id="3.30.930.10">
    <property type="entry name" value="Bira Bifunctional Protein, Domain 2"/>
    <property type="match status" value="1"/>
</dbReference>
<dbReference type="SMART" id="SM00432">
    <property type="entry name" value="MADS"/>
    <property type="match status" value="1"/>
</dbReference>
<keyword evidence="5" id="KW-0539">Nucleus</keyword>
<dbReference type="InterPro" id="IPR002100">
    <property type="entry name" value="TF_MADSbox"/>
</dbReference>
<reference evidence="8 9" key="1">
    <citation type="journal article" date="2019" name="G3 (Bethesda)">
        <title>Sequencing of a Wild Apple (Malus baccata) Genome Unravels the Differences Between Cultivated and Wild Apple Species Regarding Disease Resistance and Cold Tolerance.</title>
        <authorList>
            <person name="Chen X."/>
        </authorList>
    </citation>
    <scope>NUCLEOTIDE SEQUENCE [LARGE SCALE GENOMIC DNA]</scope>
    <source>
        <strain evidence="9">cv. Shandingzi</strain>
        <tissue evidence="8">Leaves</tissue>
    </source>
</reference>
<evidence type="ECO:0000256" key="2">
    <source>
        <dbReference type="ARBA" id="ARBA00023015"/>
    </source>
</evidence>
<dbReference type="SUPFAM" id="SSF55455">
    <property type="entry name" value="SRF-like"/>
    <property type="match status" value="1"/>
</dbReference>
<dbReference type="PANTHER" id="PTHR43506">
    <property type="entry name" value="BIOTIN/LIPOATE A/B PROTEIN LIGASE FAMILY"/>
    <property type="match status" value="1"/>
</dbReference>
<sequence>MYNYNKVKKSPHGHLSNHSIMSHHPQSDQQTNGTLSTLLLSGKSLRIGLKFFGPGFFVPAINPSLRLSEAAIQEDTRSQQLSLSLGHRRQLPGLVALFSSRMVSMTTPQARSIGLPLMKLIKLKGIPILQQLHLEEQLLRTSSHNWCIVNDGTNDPTIVMGVSGMILSWTVQCKSVIAWSIADLFSKLHDSGSVHSLRKPAELLEIDLVLRDQIPVIRRFTGGGTVTVDQNTLFVTFICNKDAVPGLQPYPRPIMSWSSLVYSKMFEGLADFQLRENDYVFGNRKFGGNAQSISKNRWIHHTSFLWDYDVRNMAYLKHPKRVPEYRLARDHLEFICSMKDYIPRSIFLEKTVEALGSQFSVRSEQSDAIEATSSTKFVPSTRLLTRQELEEAAAFDSQAERNLSQPLSLMGRVKLKIKKLESSGNRQVTFSKRRNGILKKAKELSILCDVDIVLLMFSPTGRPTIFQGDRRKLESLEVLKKTFKKLDHDVNVQDFMSSSSQTVEDLTHQVTVLQTQLTELHKRLSFWSDPDKVDNLEQLRQMEDMLKESINRTCLRKFQNGMLSSLLVGGGMQEAQPITWLFNSDNQHMIFPNEPNYLPHRGVECSTNATVPHYTSYFGTGTSASPSNSKQSEAGDPVQLDTMGQISNMEGGGGLNEFDINACLSTEPGKHYAYPSYCSSYVPDDQKLNHEMEKNVPTNPVDYQLSSNFELPRSLYETDHHTWLSSSGPSGIAVYKENTYQPVSPSIDIFHSVSASL</sequence>
<dbReference type="PANTHER" id="PTHR43506:SF1">
    <property type="entry name" value="BPL_LPL CATALYTIC DOMAIN-CONTAINING PROTEIN"/>
    <property type="match status" value="1"/>
</dbReference>
<comment type="caution">
    <text evidence="8">The sequence shown here is derived from an EMBL/GenBank/DDBJ whole genome shotgun (WGS) entry which is preliminary data.</text>
</comment>
<keyword evidence="3" id="KW-0238">DNA-binding</keyword>
<dbReference type="InterPro" id="IPR045864">
    <property type="entry name" value="aa-tRNA-synth_II/BPL/LPL"/>
</dbReference>
<gene>
    <name evidence="8" type="ORF">C1H46_034505</name>
</gene>
<evidence type="ECO:0000256" key="1">
    <source>
        <dbReference type="ARBA" id="ARBA00004123"/>
    </source>
</evidence>
<organism evidence="8 9">
    <name type="scientific">Malus baccata</name>
    <name type="common">Siberian crab apple</name>
    <name type="synonym">Pyrus baccata</name>
    <dbReference type="NCBI Taxonomy" id="106549"/>
    <lineage>
        <taxon>Eukaryota</taxon>
        <taxon>Viridiplantae</taxon>
        <taxon>Streptophyta</taxon>
        <taxon>Embryophyta</taxon>
        <taxon>Tracheophyta</taxon>
        <taxon>Spermatophyta</taxon>
        <taxon>Magnoliopsida</taxon>
        <taxon>eudicotyledons</taxon>
        <taxon>Gunneridae</taxon>
        <taxon>Pentapetalae</taxon>
        <taxon>rosids</taxon>
        <taxon>fabids</taxon>
        <taxon>Rosales</taxon>
        <taxon>Rosaceae</taxon>
        <taxon>Amygdaloideae</taxon>
        <taxon>Maleae</taxon>
        <taxon>Malus</taxon>
    </lineage>
</organism>